<dbReference type="AlphaFoldDB" id="T1H8C1"/>
<feature type="binding site" description="axial binding residue" evidence="14">
    <location>
        <position position="450"/>
    </location>
    <ligand>
        <name>heme</name>
        <dbReference type="ChEBI" id="CHEBI:30413"/>
    </ligand>
    <ligandPart>
        <name>Fe</name>
        <dbReference type="ChEBI" id="CHEBI:18248"/>
    </ligandPart>
</feature>
<dbReference type="VEuPathDB" id="VectorBase:RPRC000261"/>
<comment type="similarity">
    <text evidence="5">Belongs to the cytochrome P450 family.</text>
</comment>
<dbReference type="OMA" id="YESINEM"/>
<evidence type="ECO:0000256" key="2">
    <source>
        <dbReference type="ARBA" id="ARBA00003690"/>
    </source>
</evidence>
<sequence>MWETISSVLSTGLVLLIITLLLLYYYGTKNYGYWKKLGVPYMKPKYPFLGTLYEFQFGYKSVKEFDEEIYEKFREKPYIGTFCFTEPELYLIDIKLIEAALVKDFSSFYNRKKRMLKKSGYITSHLPNLVDHQWKSLRQKLSPAFSLNKLKGMIEQFLFFSHGLMKNIDTFIEKSEPIESDFLFKRYLSDVIGSCAFGVNANALDDPNGDYSHFCENIYKPSSYRLLMRLIRDYYPNLMKLIRGNRYDERLEEFFVGLINKNKEYREKNNIVRNDFFQSLIDLRKQDGELAKNVIFDDVLMYSNAFIFYTAGFETVASTLSFCLYDLATHHKVQEKLHRHIVAVLKEHKGKITYESINEMHFLNQVVSESLRLRPPIGEIRRAVTKAYQIPGTNIVLPKGISIVVPIQCIHMDPKYFPEPEKFLPERFDPEKNTIRKEAYMPYGAGPRMCIGMQFSNILLKIVVCQLILNYKFKLNPKTEIPLKYATSTYFTAPDGGMWFDVEKR</sequence>
<dbReference type="FunFam" id="1.10.630.10:FF:000042">
    <property type="entry name" value="Cytochrome P450"/>
    <property type="match status" value="1"/>
</dbReference>
<comment type="cofactor">
    <cofactor evidence="1 14">
        <name>heme</name>
        <dbReference type="ChEBI" id="CHEBI:30413"/>
    </cofactor>
</comment>
<evidence type="ECO:0000256" key="9">
    <source>
        <dbReference type="ARBA" id="ARBA00022848"/>
    </source>
</evidence>
<dbReference type="eggNOG" id="KOG0158">
    <property type="taxonomic scope" value="Eukaryota"/>
</dbReference>
<dbReference type="PANTHER" id="PTHR24292">
    <property type="entry name" value="CYTOCHROME P450"/>
    <property type="match status" value="1"/>
</dbReference>
<dbReference type="GO" id="GO:0020037">
    <property type="term" value="F:heme binding"/>
    <property type="evidence" value="ECO:0007669"/>
    <property type="project" value="InterPro"/>
</dbReference>
<evidence type="ECO:0000256" key="14">
    <source>
        <dbReference type="PIRSR" id="PIRSR602403-1"/>
    </source>
</evidence>
<dbReference type="EMBL" id="ACPB03017188">
    <property type="status" value="NOT_ANNOTATED_CDS"/>
    <property type="molecule type" value="Genomic_DNA"/>
</dbReference>
<keyword evidence="16" id="KW-1185">Reference proteome</keyword>
<dbReference type="InterPro" id="IPR001128">
    <property type="entry name" value="Cyt_P450"/>
</dbReference>
<dbReference type="Proteomes" id="UP000015103">
    <property type="component" value="Unassembled WGS sequence"/>
</dbReference>
<evidence type="ECO:0000256" key="13">
    <source>
        <dbReference type="ARBA" id="ARBA00023136"/>
    </source>
</evidence>
<dbReference type="CDD" id="cd11056">
    <property type="entry name" value="CYP6-like"/>
    <property type="match status" value="1"/>
</dbReference>
<keyword evidence="8" id="KW-0256">Endoplasmic reticulum</keyword>
<evidence type="ECO:0000313" key="16">
    <source>
        <dbReference type="Proteomes" id="UP000015103"/>
    </source>
</evidence>
<dbReference type="GO" id="GO:0005506">
    <property type="term" value="F:iron ion binding"/>
    <property type="evidence" value="ECO:0007669"/>
    <property type="project" value="InterPro"/>
</dbReference>
<evidence type="ECO:0000256" key="6">
    <source>
        <dbReference type="ARBA" id="ARBA00022617"/>
    </source>
</evidence>
<keyword evidence="10" id="KW-0560">Oxidoreductase</keyword>
<dbReference type="PANTHER" id="PTHR24292:SF54">
    <property type="entry name" value="CYP9F3-RELATED"/>
    <property type="match status" value="1"/>
</dbReference>
<dbReference type="GO" id="GO:0005789">
    <property type="term" value="C:endoplasmic reticulum membrane"/>
    <property type="evidence" value="ECO:0007669"/>
    <property type="project" value="UniProtKB-SubCell"/>
</dbReference>
<evidence type="ECO:0000256" key="4">
    <source>
        <dbReference type="ARBA" id="ARBA00004406"/>
    </source>
</evidence>
<evidence type="ECO:0000256" key="1">
    <source>
        <dbReference type="ARBA" id="ARBA00001971"/>
    </source>
</evidence>
<keyword evidence="12" id="KW-0503">Monooxygenase</keyword>
<keyword evidence="7 14" id="KW-0479">Metal-binding</keyword>
<dbReference type="Pfam" id="PF00067">
    <property type="entry name" value="p450"/>
    <property type="match status" value="1"/>
</dbReference>
<comment type="function">
    <text evidence="2">May be involved in the metabolism of insect hormones and in the breakdown of synthetic insecticides.</text>
</comment>
<dbReference type="Gene3D" id="1.10.630.10">
    <property type="entry name" value="Cytochrome P450"/>
    <property type="match status" value="1"/>
</dbReference>
<keyword evidence="13" id="KW-0472">Membrane</keyword>
<evidence type="ECO:0000256" key="12">
    <source>
        <dbReference type="ARBA" id="ARBA00023033"/>
    </source>
</evidence>
<evidence type="ECO:0000256" key="3">
    <source>
        <dbReference type="ARBA" id="ARBA00004174"/>
    </source>
</evidence>
<dbReference type="GO" id="GO:0004497">
    <property type="term" value="F:monooxygenase activity"/>
    <property type="evidence" value="ECO:0007669"/>
    <property type="project" value="UniProtKB-KW"/>
</dbReference>
<dbReference type="SUPFAM" id="SSF48264">
    <property type="entry name" value="Cytochrome P450"/>
    <property type="match status" value="1"/>
</dbReference>
<name>T1H8C1_RHOPR</name>
<dbReference type="InParanoid" id="T1H8C1"/>
<dbReference type="STRING" id="13249.T1H8C1"/>
<evidence type="ECO:0000256" key="10">
    <source>
        <dbReference type="ARBA" id="ARBA00023002"/>
    </source>
</evidence>
<evidence type="ECO:0000256" key="5">
    <source>
        <dbReference type="ARBA" id="ARBA00010617"/>
    </source>
</evidence>
<organism evidence="15 16">
    <name type="scientific">Rhodnius prolixus</name>
    <name type="common">Triatomid bug</name>
    <dbReference type="NCBI Taxonomy" id="13249"/>
    <lineage>
        <taxon>Eukaryota</taxon>
        <taxon>Metazoa</taxon>
        <taxon>Ecdysozoa</taxon>
        <taxon>Arthropoda</taxon>
        <taxon>Hexapoda</taxon>
        <taxon>Insecta</taxon>
        <taxon>Pterygota</taxon>
        <taxon>Neoptera</taxon>
        <taxon>Paraneoptera</taxon>
        <taxon>Hemiptera</taxon>
        <taxon>Heteroptera</taxon>
        <taxon>Panheteroptera</taxon>
        <taxon>Cimicomorpha</taxon>
        <taxon>Reduviidae</taxon>
        <taxon>Triatominae</taxon>
        <taxon>Rhodnius</taxon>
    </lineage>
</organism>
<comment type="subcellular location">
    <subcellularLocation>
        <location evidence="4">Endoplasmic reticulum membrane</location>
        <topology evidence="4">Peripheral membrane protein</topology>
    </subcellularLocation>
    <subcellularLocation>
        <location evidence="3">Microsome membrane</location>
        <topology evidence="3">Peripheral membrane protein</topology>
    </subcellularLocation>
</comment>
<evidence type="ECO:0000256" key="7">
    <source>
        <dbReference type="ARBA" id="ARBA00022723"/>
    </source>
</evidence>
<dbReference type="InterPro" id="IPR002403">
    <property type="entry name" value="Cyt_P450_E_grp-IV"/>
</dbReference>
<dbReference type="GO" id="GO:0016705">
    <property type="term" value="F:oxidoreductase activity, acting on paired donors, with incorporation or reduction of molecular oxygen"/>
    <property type="evidence" value="ECO:0007669"/>
    <property type="project" value="InterPro"/>
</dbReference>
<dbReference type="HOGENOM" id="CLU_001570_5_2_1"/>
<proteinExistence type="inferred from homology"/>
<protein>
    <submittedName>
        <fullName evidence="15">Uncharacterized protein</fullName>
    </submittedName>
</protein>
<keyword evidence="11 14" id="KW-0408">Iron</keyword>
<evidence type="ECO:0000256" key="8">
    <source>
        <dbReference type="ARBA" id="ARBA00022824"/>
    </source>
</evidence>
<evidence type="ECO:0000256" key="11">
    <source>
        <dbReference type="ARBA" id="ARBA00023004"/>
    </source>
</evidence>
<evidence type="ECO:0000313" key="15">
    <source>
        <dbReference type="EnsemblMetazoa" id="RPRC000261-PA"/>
    </source>
</evidence>
<dbReference type="InterPro" id="IPR050476">
    <property type="entry name" value="Insect_CytP450_Detox"/>
</dbReference>
<dbReference type="EnsemblMetazoa" id="RPRC000261-RA">
    <property type="protein sequence ID" value="RPRC000261-PA"/>
    <property type="gene ID" value="RPRC000261"/>
</dbReference>
<dbReference type="PRINTS" id="PR00385">
    <property type="entry name" value="P450"/>
</dbReference>
<dbReference type="PRINTS" id="PR00465">
    <property type="entry name" value="EP450IV"/>
</dbReference>
<keyword evidence="9" id="KW-0492">Microsome</keyword>
<keyword evidence="6 14" id="KW-0349">Heme</keyword>
<dbReference type="InterPro" id="IPR036396">
    <property type="entry name" value="Cyt_P450_sf"/>
</dbReference>
<accession>T1H8C1</accession>
<reference evidence="15" key="1">
    <citation type="submission" date="2015-05" db="UniProtKB">
        <authorList>
            <consortium name="EnsemblMetazoa"/>
        </authorList>
    </citation>
    <scope>IDENTIFICATION</scope>
</reference>